<dbReference type="OrthoDB" id="114080at2759"/>
<proteinExistence type="predicted"/>
<protein>
    <recommendedName>
        <fullName evidence="1">Nucleolus and neural progenitor protein-like N-terminal domain-containing protein</fullName>
    </recommendedName>
</protein>
<dbReference type="PANTHER" id="PTHR34761:SF1">
    <property type="entry name" value="NUCLEOLUS AND NEURAL PROGENITOR PROTEIN"/>
    <property type="match status" value="1"/>
</dbReference>
<dbReference type="Proteomes" id="UP000807469">
    <property type="component" value="Unassembled WGS sequence"/>
</dbReference>
<evidence type="ECO:0000259" key="1">
    <source>
        <dbReference type="Pfam" id="PF14780"/>
    </source>
</evidence>
<dbReference type="InterPro" id="IPR027951">
    <property type="entry name" value="Nepro_N"/>
</dbReference>
<dbReference type="AlphaFoldDB" id="A0A9P5Z532"/>
<accession>A0A9P5Z532</accession>
<dbReference type="InterPro" id="IPR052835">
    <property type="entry name" value="Nepro"/>
</dbReference>
<comment type="caution">
    <text evidence="2">The sequence shown here is derived from an EMBL/GenBank/DDBJ whole genome shotgun (WGS) entry which is preliminary data.</text>
</comment>
<evidence type="ECO:0000313" key="3">
    <source>
        <dbReference type="Proteomes" id="UP000807469"/>
    </source>
</evidence>
<reference evidence="2" key="1">
    <citation type="submission" date="2020-11" db="EMBL/GenBank/DDBJ databases">
        <authorList>
            <consortium name="DOE Joint Genome Institute"/>
            <person name="Ahrendt S."/>
            <person name="Riley R."/>
            <person name="Andreopoulos W."/>
            <person name="Labutti K."/>
            <person name="Pangilinan J."/>
            <person name="Ruiz-Duenas F.J."/>
            <person name="Barrasa J.M."/>
            <person name="Sanchez-Garcia M."/>
            <person name="Camarero S."/>
            <person name="Miyauchi S."/>
            <person name="Serrano A."/>
            <person name="Linde D."/>
            <person name="Babiker R."/>
            <person name="Drula E."/>
            <person name="Ayuso-Fernandez I."/>
            <person name="Pacheco R."/>
            <person name="Padilla G."/>
            <person name="Ferreira P."/>
            <person name="Barriuso J."/>
            <person name="Kellner H."/>
            <person name="Castanera R."/>
            <person name="Alfaro M."/>
            <person name="Ramirez L."/>
            <person name="Pisabarro A.G."/>
            <person name="Kuo A."/>
            <person name="Tritt A."/>
            <person name="Lipzen A."/>
            <person name="He G."/>
            <person name="Yan M."/>
            <person name="Ng V."/>
            <person name="Cullen D."/>
            <person name="Martin F."/>
            <person name="Rosso M.-N."/>
            <person name="Henrissat B."/>
            <person name="Hibbett D."/>
            <person name="Martinez A.T."/>
            <person name="Grigoriev I.V."/>
        </authorList>
    </citation>
    <scope>NUCLEOTIDE SEQUENCE</scope>
    <source>
        <strain evidence="2">CIRM-BRFM 674</strain>
    </source>
</reference>
<dbReference type="PANTHER" id="PTHR34761">
    <property type="entry name" value="NUCLEOLUS AND NEURAL PROGENITOR PROTEIN"/>
    <property type="match status" value="1"/>
</dbReference>
<sequence length="256" mass="28938">MSTDYIPRTLVETFRHAAIDAELKSLKLLSRRLQSNLTLLATELQLLHRLYYKNKNQHRGAIFWRNIAEVRRYLEKVTDLNLQDSIPALRNTFYGSSETSGSLKGPWTHFPSRTYLSYRAKQYEMAMKLMEKMSEVCLRAYASFHRSLQSGAFLQLLLMFVAMSSRTRAVSLDLQDTLKKVHSSTQNLLAIASVPANTQSSIGTSASSSMSLVEISEDKPLSVAEMQVDIRQPSPECVKSVKPPWAAGRTPEFCVI</sequence>
<dbReference type="GO" id="GO:0005634">
    <property type="term" value="C:nucleus"/>
    <property type="evidence" value="ECO:0007669"/>
    <property type="project" value="TreeGrafter"/>
</dbReference>
<name>A0A9P5Z532_9AGAR</name>
<organism evidence="2 3">
    <name type="scientific">Pholiota conissans</name>
    <dbReference type="NCBI Taxonomy" id="109636"/>
    <lineage>
        <taxon>Eukaryota</taxon>
        <taxon>Fungi</taxon>
        <taxon>Dikarya</taxon>
        <taxon>Basidiomycota</taxon>
        <taxon>Agaricomycotina</taxon>
        <taxon>Agaricomycetes</taxon>
        <taxon>Agaricomycetidae</taxon>
        <taxon>Agaricales</taxon>
        <taxon>Agaricineae</taxon>
        <taxon>Strophariaceae</taxon>
        <taxon>Pholiota</taxon>
    </lineage>
</organism>
<evidence type="ECO:0000313" key="2">
    <source>
        <dbReference type="EMBL" id="KAF9480125.1"/>
    </source>
</evidence>
<dbReference type="EMBL" id="MU155200">
    <property type="protein sequence ID" value="KAF9480125.1"/>
    <property type="molecule type" value="Genomic_DNA"/>
</dbReference>
<gene>
    <name evidence="2" type="ORF">BDN70DRAFT_932005</name>
</gene>
<keyword evidence="3" id="KW-1185">Reference proteome</keyword>
<feature type="domain" description="Nucleolus and neural progenitor protein-like N-terminal" evidence="1">
    <location>
        <begin position="21"/>
        <end position="177"/>
    </location>
</feature>
<dbReference type="Pfam" id="PF14780">
    <property type="entry name" value="NEPRO_N"/>
    <property type="match status" value="1"/>
</dbReference>